<feature type="compositionally biased region" description="Acidic residues" evidence="1">
    <location>
        <begin position="383"/>
        <end position="397"/>
    </location>
</feature>
<protein>
    <submittedName>
        <fullName evidence="2">Alpha/beta hydrolase</fullName>
    </submittedName>
</protein>
<dbReference type="Pfam" id="PF00756">
    <property type="entry name" value="Esterase"/>
    <property type="match status" value="1"/>
</dbReference>
<dbReference type="EMBL" id="WQLW01000010">
    <property type="protein sequence ID" value="MVO10198.1"/>
    <property type="molecule type" value="Genomic_DNA"/>
</dbReference>
<dbReference type="InterPro" id="IPR011990">
    <property type="entry name" value="TPR-like_helical_dom_sf"/>
</dbReference>
<evidence type="ECO:0000256" key="1">
    <source>
        <dbReference type="SAM" id="MobiDB-lite"/>
    </source>
</evidence>
<dbReference type="PANTHER" id="PTHR48098">
    <property type="entry name" value="ENTEROCHELIN ESTERASE-RELATED"/>
    <property type="match status" value="1"/>
</dbReference>
<sequence length="404" mass="46349">MKTKFLLLFTLVTSFAFSQRITESIPSKKLGGERTFTVSLPGNYEADVEKKYPVLVLLDGEYLLNPFEGNLKYGNYWDDLPETIIVAINQNYGEQRFDDSDYDQTGLPSGKGASFFEFIGFELLPYIEGKYRTQPFRIIAGHDTTAGFLNFYLYKDDPVFNAYISLGAELAPQMITRVAERLPLIKKPIFYYHAIGQGDLTDINEGAKALDKMIASIPNKTFNYRFDQFKGASHYSLVALAIPQALYFIFDGYQPISMMEYKEKIATLDKGYTQYLIDKYTKLEEKFGLKLKPRLTDFKAIEAAILKNKAYFELQELGKYADKHYPKTTLGTYHQALYYEKSGEFKKAIKEYRKGYTLEEIREITKSFMLDKAESLKGKEDASTVEEYVEPAPEEGSEEKKEGE</sequence>
<comment type="caution">
    <text evidence="2">The sequence shown here is derived from an EMBL/GenBank/DDBJ whole genome shotgun (WGS) entry which is preliminary data.</text>
</comment>
<keyword evidence="3" id="KW-1185">Reference proteome</keyword>
<dbReference type="InterPro" id="IPR000801">
    <property type="entry name" value="Esterase-like"/>
</dbReference>
<proteinExistence type="predicted"/>
<accession>A0A6I4ITX1</accession>
<reference evidence="3" key="1">
    <citation type="submission" date="2019-05" db="EMBL/GenBank/DDBJ databases">
        <title>Flavobacterium profundi sp. nov., isolated from a deep-sea seamount.</title>
        <authorList>
            <person name="Zhang D.-C."/>
        </authorList>
    </citation>
    <scope>NUCLEOTIDE SEQUENCE [LARGE SCALE GENOMIC DNA]</scope>
    <source>
        <strain evidence="3">TP390</strain>
    </source>
</reference>
<keyword evidence="2" id="KW-0378">Hydrolase</keyword>
<dbReference type="Gene3D" id="3.40.50.1820">
    <property type="entry name" value="alpha/beta hydrolase"/>
    <property type="match status" value="1"/>
</dbReference>
<dbReference type="PANTHER" id="PTHR48098:SF6">
    <property type="entry name" value="FERRI-BACILLIBACTIN ESTERASE BESA"/>
    <property type="match status" value="1"/>
</dbReference>
<dbReference type="RefSeq" id="WP_140998625.1">
    <property type="nucleotide sequence ID" value="NZ_VDCZ01000010.1"/>
</dbReference>
<evidence type="ECO:0000313" key="2">
    <source>
        <dbReference type="EMBL" id="MVO10198.1"/>
    </source>
</evidence>
<dbReference type="Gene3D" id="1.25.40.10">
    <property type="entry name" value="Tetratricopeptide repeat domain"/>
    <property type="match status" value="1"/>
</dbReference>
<name>A0A6I4ITX1_9FLAO</name>
<dbReference type="Proteomes" id="UP000431264">
    <property type="component" value="Unassembled WGS sequence"/>
</dbReference>
<feature type="region of interest" description="Disordered" evidence="1">
    <location>
        <begin position="375"/>
        <end position="404"/>
    </location>
</feature>
<dbReference type="InterPro" id="IPR029058">
    <property type="entry name" value="AB_hydrolase_fold"/>
</dbReference>
<dbReference type="OrthoDB" id="1142077at2"/>
<dbReference type="AlphaFoldDB" id="A0A6I4ITX1"/>
<dbReference type="GO" id="GO:0016787">
    <property type="term" value="F:hydrolase activity"/>
    <property type="evidence" value="ECO:0007669"/>
    <property type="project" value="UniProtKB-KW"/>
</dbReference>
<organism evidence="2 3">
    <name type="scientific">Flavobacterium profundi</name>
    <dbReference type="NCBI Taxonomy" id="1774945"/>
    <lineage>
        <taxon>Bacteria</taxon>
        <taxon>Pseudomonadati</taxon>
        <taxon>Bacteroidota</taxon>
        <taxon>Flavobacteriia</taxon>
        <taxon>Flavobacteriales</taxon>
        <taxon>Flavobacteriaceae</taxon>
        <taxon>Flavobacterium</taxon>
    </lineage>
</organism>
<dbReference type="SUPFAM" id="SSF53474">
    <property type="entry name" value="alpha/beta-Hydrolases"/>
    <property type="match status" value="1"/>
</dbReference>
<dbReference type="InterPro" id="IPR050583">
    <property type="entry name" value="Mycobacterial_A85_antigen"/>
</dbReference>
<evidence type="ECO:0000313" key="3">
    <source>
        <dbReference type="Proteomes" id="UP000431264"/>
    </source>
</evidence>
<gene>
    <name evidence="2" type="ORF">GOQ30_13580</name>
</gene>